<name>A0AAW6XAC8_9GAMM</name>
<keyword evidence="6" id="KW-1185">Reference proteome</keyword>
<feature type="transmembrane region" description="Helical" evidence="1">
    <location>
        <begin position="112"/>
        <end position="134"/>
    </location>
</feature>
<feature type="domain" description="TfoX N-terminal" evidence="2">
    <location>
        <begin position="17"/>
        <end position="82"/>
    </location>
</feature>
<keyword evidence="1" id="KW-0472">Membrane</keyword>
<evidence type="ECO:0000313" key="4">
    <source>
        <dbReference type="EMBL" id="MDK5172199.1"/>
    </source>
</evidence>
<reference evidence="3" key="1">
    <citation type="submission" date="2023-01" db="EMBL/GenBank/DDBJ databases">
        <title>Genomic dissection of endemic carbapenem resistance: metallo-beta-lactamase gene dissemination through clonal, plasmid and integron transfer pathways.</title>
        <authorList>
            <person name="Macesic N."/>
        </authorList>
    </citation>
    <scope>NUCLEOTIDE SEQUENCE</scope>
    <source>
        <strain evidence="4">CPO382</strain>
        <strain evidence="3">CPO573</strain>
    </source>
</reference>
<evidence type="ECO:0000313" key="3">
    <source>
        <dbReference type="EMBL" id="MDK4767457.1"/>
    </source>
</evidence>
<organism evidence="3 5">
    <name type="scientific">Serratia nevei</name>
    <dbReference type="NCBI Taxonomy" id="2703794"/>
    <lineage>
        <taxon>Bacteria</taxon>
        <taxon>Pseudomonadati</taxon>
        <taxon>Pseudomonadota</taxon>
        <taxon>Gammaproteobacteria</taxon>
        <taxon>Enterobacterales</taxon>
        <taxon>Yersiniaceae</taxon>
        <taxon>Serratia</taxon>
    </lineage>
</organism>
<protein>
    <submittedName>
        <fullName evidence="3">TfoX/Sxy family protein</fullName>
    </submittedName>
</protein>
<dbReference type="Proteomes" id="UP001174748">
    <property type="component" value="Unassembled WGS sequence"/>
</dbReference>
<gene>
    <name evidence="3" type="ORF">P9854_16810</name>
    <name evidence="4" type="ORF">P9921_17170</name>
</gene>
<evidence type="ECO:0000313" key="6">
    <source>
        <dbReference type="Proteomes" id="UP001174748"/>
    </source>
</evidence>
<evidence type="ECO:0000259" key="2">
    <source>
        <dbReference type="Pfam" id="PF04993"/>
    </source>
</evidence>
<dbReference type="EMBL" id="JARTOI010000032">
    <property type="protein sequence ID" value="MDK5172199.1"/>
    <property type="molecule type" value="Genomic_DNA"/>
</dbReference>
<dbReference type="EMBL" id="JARTLO010000020">
    <property type="protein sequence ID" value="MDK4767457.1"/>
    <property type="molecule type" value="Genomic_DNA"/>
</dbReference>
<dbReference type="AlphaFoldDB" id="A0AAW6XAC8"/>
<keyword evidence="1" id="KW-0812">Transmembrane</keyword>
<accession>A0AAW6XAC8</accession>
<dbReference type="Gene3D" id="3.30.1460.30">
    <property type="entry name" value="YgaC/TfoX-N like chaperone"/>
    <property type="match status" value="1"/>
</dbReference>
<dbReference type="Proteomes" id="UP001173597">
    <property type="component" value="Unassembled WGS sequence"/>
</dbReference>
<keyword evidence="1" id="KW-1133">Transmembrane helix</keyword>
<sequence length="147" mass="16260">MVSKLSTVEFIIGNISASGKLSAKKMFGEYGIYCAEKMVALVCDDRLFVKPTPGGKAFLNGHSEAPPYPGAKPCFVIPEEKWGESAWLFPINRAHLCSVACGEEKGLEETHLSLWITVPAGLGPLFIAIHRLNIHCRYQRKREREGV</sequence>
<evidence type="ECO:0000313" key="5">
    <source>
        <dbReference type="Proteomes" id="UP001173597"/>
    </source>
</evidence>
<proteinExistence type="predicted"/>
<dbReference type="SUPFAM" id="SSF159894">
    <property type="entry name" value="YgaC/TfoX-N like"/>
    <property type="match status" value="1"/>
</dbReference>
<dbReference type="Pfam" id="PF04993">
    <property type="entry name" value="TfoX_N"/>
    <property type="match status" value="1"/>
</dbReference>
<comment type="caution">
    <text evidence="3">The sequence shown here is derived from an EMBL/GenBank/DDBJ whole genome shotgun (WGS) entry which is preliminary data.</text>
</comment>
<dbReference type="RefSeq" id="WP_198959006.1">
    <property type="nucleotide sequence ID" value="NZ_JARTLO010000020.1"/>
</dbReference>
<dbReference type="InterPro" id="IPR007076">
    <property type="entry name" value="TfoX_N"/>
</dbReference>
<evidence type="ECO:0000256" key="1">
    <source>
        <dbReference type="SAM" id="Phobius"/>
    </source>
</evidence>